<proteinExistence type="predicted"/>
<accession>A0A556MKT9</accession>
<keyword evidence="3" id="KW-1185">Reference proteome</keyword>
<evidence type="ECO:0000313" key="3">
    <source>
        <dbReference type="Proteomes" id="UP000318733"/>
    </source>
</evidence>
<dbReference type="Gene3D" id="2.60.120.10">
    <property type="entry name" value="Jelly Rolls"/>
    <property type="match status" value="1"/>
</dbReference>
<reference evidence="2 3" key="1">
    <citation type="submission" date="2019-07" db="EMBL/GenBank/DDBJ databases">
        <authorList>
            <person name="Huq M.A."/>
        </authorList>
    </citation>
    <scope>NUCLEOTIDE SEQUENCE [LARGE SCALE GENOMIC DNA]</scope>
    <source>
        <strain evidence="2 3">MAH-19</strain>
    </source>
</reference>
<dbReference type="Pfam" id="PF07883">
    <property type="entry name" value="Cupin_2"/>
    <property type="match status" value="1"/>
</dbReference>
<sequence>MENSKPAPVVTGPTEGESVSMAGNTYRMLVTGKQTNNEFAIMDFLIPPGGGPGPHAHPDFQESFYVTEGEVEVKSEAGTYIAKKGSFVTIPKGGIVHQFKNKSDQVAKMLCVVVPAGLEAFFMEAGRPTENGVLLPPVQVDANYLKKMQALGEKYKQQVFPPDYLDNV</sequence>
<dbReference type="EMBL" id="VLPK01000002">
    <property type="protein sequence ID" value="TSJ40493.1"/>
    <property type="molecule type" value="Genomic_DNA"/>
</dbReference>
<dbReference type="PANTHER" id="PTHR36440:SF1">
    <property type="entry name" value="PUTATIVE (AFU_ORTHOLOGUE AFUA_8G07350)-RELATED"/>
    <property type="match status" value="1"/>
</dbReference>
<evidence type="ECO:0000313" key="2">
    <source>
        <dbReference type="EMBL" id="TSJ40493.1"/>
    </source>
</evidence>
<dbReference type="PANTHER" id="PTHR36440">
    <property type="entry name" value="PUTATIVE (AFU_ORTHOLOGUE AFUA_8G07350)-RELATED"/>
    <property type="match status" value="1"/>
</dbReference>
<dbReference type="InterPro" id="IPR013096">
    <property type="entry name" value="Cupin_2"/>
</dbReference>
<dbReference type="AlphaFoldDB" id="A0A556MKT9"/>
<name>A0A556MKT9_9SPHI</name>
<dbReference type="RefSeq" id="WP_144248531.1">
    <property type="nucleotide sequence ID" value="NZ_VLPK01000002.1"/>
</dbReference>
<comment type="caution">
    <text evidence="2">The sequence shown here is derived from an EMBL/GenBank/DDBJ whole genome shotgun (WGS) entry which is preliminary data.</text>
</comment>
<dbReference type="OrthoDB" id="9090296at2"/>
<protein>
    <submittedName>
        <fullName evidence="2">Cupin domain-containing protein</fullName>
    </submittedName>
</protein>
<dbReference type="SUPFAM" id="SSF51182">
    <property type="entry name" value="RmlC-like cupins"/>
    <property type="match status" value="1"/>
</dbReference>
<evidence type="ECO:0000259" key="1">
    <source>
        <dbReference type="Pfam" id="PF07883"/>
    </source>
</evidence>
<gene>
    <name evidence="2" type="ORF">FO440_12110</name>
</gene>
<feature type="domain" description="Cupin type-2" evidence="1">
    <location>
        <begin position="44"/>
        <end position="113"/>
    </location>
</feature>
<dbReference type="InterPro" id="IPR014710">
    <property type="entry name" value="RmlC-like_jellyroll"/>
</dbReference>
<dbReference type="Proteomes" id="UP000318733">
    <property type="component" value="Unassembled WGS sequence"/>
</dbReference>
<dbReference type="InterPro" id="IPR053146">
    <property type="entry name" value="QDO-like"/>
</dbReference>
<dbReference type="InterPro" id="IPR011051">
    <property type="entry name" value="RmlC_Cupin_sf"/>
</dbReference>
<organism evidence="2 3">
    <name type="scientific">Mucilaginibacter corticis</name>
    <dbReference type="NCBI Taxonomy" id="2597670"/>
    <lineage>
        <taxon>Bacteria</taxon>
        <taxon>Pseudomonadati</taxon>
        <taxon>Bacteroidota</taxon>
        <taxon>Sphingobacteriia</taxon>
        <taxon>Sphingobacteriales</taxon>
        <taxon>Sphingobacteriaceae</taxon>
        <taxon>Mucilaginibacter</taxon>
    </lineage>
</organism>